<dbReference type="CDD" id="cd16441">
    <property type="entry name" value="beta_Kdo_transferase_KpsS"/>
    <property type="match status" value="1"/>
</dbReference>
<dbReference type="EMBL" id="JBDIMF010000002">
    <property type="protein sequence ID" value="MEN2786375.1"/>
    <property type="molecule type" value="Genomic_DNA"/>
</dbReference>
<organism evidence="1 2">
    <name type="scientific">Sphingomonas qilianensis</name>
    <dbReference type="NCBI Taxonomy" id="1736690"/>
    <lineage>
        <taxon>Bacteria</taxon>
        <taxon>Pseudomonadati</taxon>
        <taxon>Pseudomonadota</taxon>
        <taxon>Alphaproteobacteria</taxon>
        <taxon>Sphingomonadales</taxon>
        <taxon>Sphingomonadaceae</taxon>
        <taxon>Sphingomonas</taxon>
    </lineage>
</organism>
<proteinExistence type="predicted"/>
<sequence length="372" mass="42027">MHRINLSGGDDYDWPGEAVNYRGRMSDWTLYVDRFMRGHGVTDVLLFGDCRPVHIAARQMAQLRHIQVHVFEEGYIRPNWMTLELSGVNGNSRFERDPQRLLARATDLPPVPNLPPIIANSKRRARDSYWHYHYVCVGRLLRRYPHYWSHRPGSILSEGIAWLRKLALRKRVAREAERTLAAVVPGSYFLFPLQLSTDYQIRAHSPFSTMHQAVDYVMASFAEHAPADSLLLIKEHPLDISFRDWGTLISAHAKRLRIADRVLHVAGGDLNDLAVGSRGVVVVNSTSATFALAEGRPVITLGSAIYSMPGITHQGPLDTFWSAPTPPRRELYDAFLRCLHDYCLVRGGLASQSATRILVASAAERLLRPFNC</sequence>
<evidence type="ECO:0000313" key="2">
    <source>
        <dbReference type="Proteomes" id="UP001404104"/>
    </source>
</evidence>
<dbReference type="Pfam" id="PF05159">
    <property type="entry name" value="Capsule_synth"/>
    <property type="match status" value="1"/>
</dbReference>
<name>A0ABU9XRE7_9SPHN</name>
<dbReference type="Proteomes" id="UP001404104">
    <property type="component" value="Unassembled WGS sequence"/>
</dbReference>
<evidence type="ECO:0000313" key="1">
    <source>
        <dbReference type="EMBL" id="MEN2786375.1"/>
    </source>
</evidence>
<keyword evidence="2" id="KW-1185">Reference proteome</keyword>
<comment type="caution">
    <text evidence="1">The sequence shown here is derived from an EMBL/GenBank/DDBJ whole genome shotgun (WGS) entry which is preliminary data.</text>
</comment>
<protein>
    <submittedName>
        <fullName evidence="1">Capsular biosynthesis protein</fullName>
    </submittedName>
</protein>
<gene>
    <name evidence="1" type="ORF">ABC969_08080</name>
</gene>
<accession>A0ABU9XRE7</accession>
<dbReference type="InterPro" id="IPR007833">
    <property type="entry name" value="Capsule_polysaccharide_synth"/>
</dbReference>
<reference evidence="1 2" key="1">
    <citation type="submission" date="2024-05" db="EMBL/GenBank/DDBJ databases">
        <authorList>
            <person name="Liu Q."/>
            <person name="Xin Y.-H."/>
        </authorList>
    </citation>
    <scope>NUCLEOTIDE SEQUENCE [LARGE SCALE GENOMIC DNA]</scope>
    <source>
        <strain evidence="1 2">CGMCC 1.15349</strain>
    </source>
</reference>
<dbReference type="RefSeq" id="WP_380808080.1">
    <property type="nucleotide sequence ID" value="NZ_JBHRXL010000002.1"/>
</dbReference>